<dbReference type="AlphaFoldDB" id="A0AAX2DF55"/>
<dbReference type="RefSeq" id="WP_047698663.1">
    <property type="nucleotide sequence ID" value="NZ_LT629790.1"/>
</dbReference>
<name>A0AAX2DF55_9PSED</name>
<reference evidence="2 3" key="1">
    <citation type="submission" date="2016-10" db="EMBL/GenBank/DDBJ databases">
        <authorList>
            <person name="Varghese N."/>
            <person name="Submissions S."/>
        </authorList>
    </citation>
    <scope>NUCLEOTIDE SEQUENCE [LARGE SCALE GENOMIC DNA]</scope>
    <source>
        <strain evidence="2 3">DSM 16733</strain>
    </source>
</reference>
<sequence length="132" mass="14674">MEIHYEPHPVLPERKAELRGQGLRIIDSRFQPTGAQIETISPTREELDSALSALPGDHTNPEYVVKHMRTHFGELFTDGDESLVRERVKESAKKPSDGLKVDDLKAALDAKGIAYLASASKPDLQKLLDEAE</sequence>
<dbReference type="EMBL" id="LT629790">
    <property type="protein sequence ID" value="SDU61616.1"/>
    <property type="molecule type" value="Genomic_DNA"/>
</dbReference>
<evidence type="ECO:0000259" key="1">
    <source>
        <dbReference type="Pfam" id="PF12949"/>
    </source>
</evidence>
<dbReference type="Proteomes" id="UP000183772">
    <property type="component" value="Chromosome I"/>
</dbReference>
<evidence type="ECO:0000313" key="2">
    <source>
        <dbReference type="EMBL" id="SDU61616.1"/>
    </source>
</evidence>
<evidence type="ECO:0000313" key="3">
    <source>
        <dbReference type="Proteomes" id="UP000183772"/>
    </source>
</evidence>
<dbReference type="GeneID" id="76215905"/>
<organism evidence="2 3">
    <name type="scientific">Pseudomonas mediterranea</name>
    <dbReference type="NCBI Taxonomy" id="183795"/>
    <lineage>
        <taxon>Bacteria</taxon>
        <taxon>Pseudomonadati</taxon>
        <taxon>Pseudomonadota</taxon>
        <taxon>Gammaproteobacteria</taxon>
        <taxon>Pseudomonadales</taxon>
        <taxon>Pseudomonadaceae</taxon>
        <taxon>Pseudomonas</taxon>
    </lineage>
</organism>
<dbReference type="InterPro" id="IPR025856">
    <property type="entry name" value="HeH/LEM_domain"/>
</dbReference>
<proteinExistence type="predicted"/>
<dbReference type="Gene3D" id="1.10.720.30">
    <property type="entry name" value="SAP domain"/>
    <property type="match status" value="1"/>
</dbReference>
<dbReference type="InterPro" id="IPR036361">
    <property type="entry name" value="SAP_dom_sf"/>
</dbReference>
<accession>A0AAX2DF55</accession>
<gene>
    <name evidence="2" type="ORF">SAMN05216476_3667</name>
</gene>
<keyword evidence="3" id="KW-1185">Reference proteome</keyword>
<feature type="domain" description="HeH/LEM" evidence="1">
    <location>
        <begin position="99"/>
        <end position="130"/>
    </location>
</feature>
<dbReference type="Pfam" id="PF12949">
    <property type="entry name" value="HeH"/>
    <property type="match status" value="1"/>
</dbReference>
<protein>
    <submittedName>
        <fullName evidence="2">HeH/LEM domain-containing protein</fullName>
    </submittedName>
</protein>